<dbReference type="InterPro" id="IPR042099">
    <property type="entry name" value="ANL_N_sf"/>
</dbReference>
<dbReference type="Gene3D" id="3.40.50.12780">
    <property type="entry name" value="N-terminal domain of ligase-like"/>
    <property type="match status" value="1"/>
</dbReference>
<dbReference type="AlphaFoldDB" id="A0ABD1ZP80"/>
<dbReference type="FunFam" id="3.40.50.12780:FF:000003">
    <property type="entry name" value="Long-chain-fatty-acid--CoA ligase FadD"/>
    <property type="match status" value="1"/>
</dbReference>
<evidence type="ECO:0000259" key="3">
    <source>
        <dbReference type="Pfam" id="PF00501"/>
    </source>
</evidence>
<dbReference type="Pfam" id="PF00501">
    <property type="entry name" value="AMP-binding"/>
    <property type="match status" value="1"/>
</dbReference>
<dbReference type="EMBL" id="JBHFFA010000001">
    <property type="protein sequence ID" value="KAL2652730.1"/>
    <property type="molecule type" value="Genomic_DNA"/>
</dbReference>
<evidence type="ECO:0000256" key="2">
    <source>
        <dbReference type="ARBA" id="ARBA00022598"/>
    </source>
</evidence>
<protein>
    <recommendedName>
        <fullName evidence="3">AMP-dependent synthetase/ligase domain-containing protein</fullName>
    </recommendedName>
</protein>
<dbReference type="Gene3D" id="3.30.300.30">
    <property type="match status" value="1"/>
</dbReference>
<organism evidence="4 5">
    <name type="scientific">Riccia fluitans</name>
    <dbReference type="NCBI Taxonomy" id="41844"/>
    <lineage>
        <taxon>Eukaryota</taxon>
        <taxon>Viridiplantae</taxon>
        <taxon>Streptophyta</taxon>
        <taxon>Embryophyta</taxon>
        <taxon>Marchantiophyta</taxon>
        <taxon>Marchantiopsida</taxon>
        <taxon>Marchantiidae</taxon>
        <taxon>Marchantiales</taxon>
        <taxon>Ricciaceae</taxon>
        <taxon>Riccia</taxon>
    </lineage>
</organism>
<dbReference type="SUPFAM" id="SSF56801">
    <property type="entry name" value="Acetyl-CoA synthetase-like"/>
    <property type="match status" value="1"/>
</dbReference>
<dbReference type="PANTHER" id="PTHR24096:SF389">
    <property type="entry name" value="4-COUMARATE--COA LIGASE-LIKE 1"/>
    <property type="match status" value="1"/>
</dbReference>
<dbReference type="Proteomes" id="UP001605036">
    <property type="component" value="Unassembled WGS sequence"/>
</dbReference>
<evidence type="ECO:0000256" key="1">
    <source>
        <dbReference type="ARBA" id="ARBA00006432"/>
    </source>
</evidence>
<dbReference type="InterPro" id="IPR000873">
    <property type="entry name" value="AMP-dep_synth/lig_dom"/>
</dbReference>
<dbReference type="PANTHER" id="PTHR24096">
    <property type="entry name" value="LONG-CHAIN-FATTY-ACID--COA LIGASE"/>
    <property type="match status" value="1"/>
</dbReference>
<dbReference type="InterPro" id="IPR045851">
    <property type="entry name" value="AMP-bd_C_sf"/>
</dbReference>
<comment type="caution">
    <text evidence="4">The sequence shown here is derived from an EMBL/GenBank/DDBJ whole genome shotgun (WGS) entry which is preliminary data.</text>
</comment>
<name>A0ABD1ZP80_9MARC</name>
<evidence type="ECO:0000313" key="4">
    <source>
        <dbReference type="EMBL" id="KAL2652730.1"/>
    </source>
</evidence>
<evidence type="ECO:0000313" key="5">
    <source>
        <dbReference type="Proteomes" id="UP001605036"/>
    </source>
</evidence>
<keyword evidence="2" id="KW-0436">Ligase</keyword>
<gene>
    <name evidence="4" type="ORF">R1flu_020858</name>
</gene>
<comment type="similarity">
    <text evidence="1">Belongs to the ATP-dependent AMP-binding enzyme family.</text>
</comment>
<keyword evidence="5" id="KW-1185">Reference proteome</keyword>
<sequence length="483" mass="52666">MAGKRDRDVDTEEEEIIFESRLPSFELPDVDMTLPEFVFDGFEPYADKVAIVDSSDGRKYTYGEFTRLIKNTASGLASIGVKKGDVVCIVLPNVAEYYILVFGILTVGGIFSGCNPYAHSSEIQKQIQNSEAKLVITDPTTLHKVMDINVPIVIVGGEAPSNTIAVETLFTADGSKAPAVSISPDDVCLLPYSSGTTGLQKGVMITHRSMVSNLCQTLCQRQTRFSVEQLLPHETILGLMPFFHIYGISGIGCAQFRSRGTVVVMERYEIRRLLQVLIDYEVTFAPLVPPIILSLVKSPILEEFDLSALKLRGILCAAAPLRFDLQQAFEEKFPGVLMSQAYGLTEYSCATMSFSPLMDGVNIMPAKQGSVGVIMIGTKVKFLDPSTGRSLPANTHGELCVKGPATMRGYFKNASATESIIDQDGWLHTGDIGYIDEDGDVFIVDRLKELIKYKGFQVPPAELEALLLSHPAVTDAAVIGQVA</sequence>
<reference evidence="4 5" key="1">
    <citation type="submission" date="2024-09" db="EMBL/GenBank/DDBJ databases">
        <title>Chromosome-scale assembly of Riccia fluitans.</title>
        <authorList>
            <person name="Paukszto L."/>
            <person name="Sawicki J."/>
            <person name="Karawczyk K."/>
            <person name="Piernik-Szablinska J."/>
            <person name="Szczecinska M."/>
            <person name="Mazdziarz M."/>
        </authorList>
    </citation>
    <scope>NUCLEOTIDE SEQUENCE [LARGE SCALE GENOMIC DNA]</scope>
    <source>
        <strain evidence="4">Rf_01</strain>
        <tissue evidence="4">Aerial parts of the thallus</tissue>
    </source>
</reference>
<dbReference type="GO" id="GO:0016874">
    <property type="term" value="F:ligase activity"/>
    <property type="evidence" value="ECO:0007669"/>
    <property type="project" value="UniProtKB-KW"/>
</dbReference>
<accession>A0ABD1ZP80</accession>
<proteinExistence type="inferred from homology"/>
<feature type="domain" description="AMP-dependent synthetase/ligase" evidence="3">
    <location>
        <begin position="45"/>
        <end position="411"/>
    </location>
</feature>